<protein>
    <submittedName>
        <fullName evidence="2">DUF2243 domain-containing protein</fullName>
    </submittedName>
</protein>
<feature type="transmembrane region" description="Helical" evidence="1">
    <location>
        <begin position="80"/>
        <end position="99"/>
    </location>
</feature>
<keyword evidence="1" id="KW-0472">Membrane</keyword>
<name>A0A9X2FMA7_9RHOB</name>
<evidence type="ECO:0000313" key="2">
    <source>
        <dbReference type="EMBL" id="MCP1167194.1"/>
    </source>
</evidence>
<dbReference type="Proteomes" id="UP001139477">
    <property type="component" value="Unassembled WGS sequence"/>
</dbReference>
<dbReference type="Pfam" id="PF10002">
    <property type="entry name" value="DUF2243"/>
    <property type="match status" value="1"/>
</dbReference>
<evidence type="ECO:0000313" key="3">
    <source>
        <dbReference type="Proteomes" id="UP001139477"/>
    </source>
</evidence>
<feature type="transmembrane region" description="Helical" evidence="1">
    <location>
        <begin position="53"/>
        <end position="71"/>
    </location>
</feature>
<gene>
    <name evidence="2" type="ORF">NHG85_01405</name>
</gene>
<feature type="transmembrane region" description="Helical" evidence="1">
    <location>
        <begin position="125"/>
        <end position="143"/>
    </location>
</feature>
<proteinExistence type="predicted"/>
<feature type="transmembrane region" description="Helical" evidence="1">
    <location>
        <begin position="12"/>
        <end position="33"/>
    </location>
</feature>
<evidence type="ECO:0000256" key="1">
    <source>
        <dbReference type="SAM" id="Phobius"/>
    </source>
</evidence>
<dbReference type="RefSeq" id="WP_253329090.1">
    <property type="nucleotide sequence ID" value="NZ_JAMYXC010000024.1"/>
</dbReference>
<keyword evidence="1" id="KW-0812">Transmembrane</keyword>
<reference evidence="2" key="1">
    <citation type="submission" date="2022-06" db="EMBL/GenBank/DDBJ databases">
        <title>Limimaricola sediminis sp. nov., isolated from an intertidal sediment.</title>
        <authorList>
            <person name="Shao X."/>
        </authorList>
    </citation>
    <scope>NUCLEOTIDE SEQUENCE</scope>
    <source>
        <strain evidence="2">ASW11-118</strain>
    </source>
</reference>
<sequence length="254" mass="27708">MRGLSWSWHGLTLGIGLGGFFDGILLHQILQWHHLLSLVPGVDDLRAQVLWDGYFHLLMYVLAAIGLWGLWRSHVAGARIGGRALLGVLIAGFGTWHILDSVLSHWLLGIHRIRIDSAYPLLWDLLWFAVFGLLPLAIGWALWRRGGGGGGMGLQRSSAALLMITLVSLGAGGWSLRPPPDQPFTTVVFRPGHEAAQIEAALSKLSARLVWADPGMSVVVVDVPADRRWSFYRHGALLVSGTGMPSGCFNWSTA</sequence>
<comment type="caution">
    <text evidence="2">The sequence shown here is derived from an EMBL/GenBank/DDBJ whole genome shotgun (WGS) entry which is preliminary data.</text>
</comment>
<accession>A0A9X2FMA7</accession>
<dbReference type="EMBL" id="JAMYXC010000024">
    <property type="protein sequence ID" value="MCP1167194.1"/>
    <property type="molecule type" value="Genomic_DNA"/>
</dbReference>
<dbReference type="InterPro" id="IPR018719">
    <property type="entry name" value="DUF2243_membrane"/>
</dbReference>
<keyword evidence="3" id="KW-1185">Reference proteome</keyword>
<dbReference type="AlphaFoldDB" id="A0A9X2FMA7"/>
<organism evidence="2 3">
    <name type="scientific">Limimaricola litoreus</name>
    <dbReference type="NCBI Taxonomy" id="2955316"/>
    <lineage>
        <taxon>Bacteria</taxon>
        <taxon>Pseudomonadati</taxon>
        <taxon>Pseudomonadota</taxon>
        <taxon>Alphaproteobacteria</taxon>
        <taxon>Rhodobacterales</taxon>
        <taxon>Paracoccaceae</taxon>
        <taxon>Limimaricola</taxon>
    </lineage>
</organism>
<keyword evidence="1" id="KW-1133">Transmembrane helix</keyword>